<gene>
    <name evidence="5" type="primary">LOC111306656</name>
</gene>
<keyword evidence="2" id="KW-0812">Transmembrane</keyword>
<dbReference type="PANTHER" id="PTHR39708:SF2">
    <property type="entry name" value="BLOC-1-RELATED COMPLEX SUBUNIT 6 C-TERMINAL HELIX DOMAIN-CONTAINING PROTEIN"/>
    <property type="match status" value="1"/>
</dbReference>
<evidence type="ECO:0000313" key="4">
    <source>
        <dbReference type="Proteomes" id="UP000515121"/>
    </source>
</evidence>
<dbReference type="GeneID" id="111306656"/>
<dbReference type="Proteomes" id="UP000515121">
    <property type="component" value="Unplaced"/>
</dbReference>
<feature type="compositionally biased region" description="Basic and acidic residues" evidence="1">
    <location>
        <begin position="10"/>
        <end position="28"/>
    </location>
</feature>
<name>A0A6P6A5Y5_DURZI</name>
<evidence type="ECO:0000313" key="5">
    <source>
        <dbReference type="RefSeq" id="XP_022760180.1"/>
    </source>
</evidence>
<feature type="transmembrane region" description="Helical" evidence="2">
    <location>
        <begin position="147"/>
        <end position="168"/>
    </location>
</feature>
<dbReference type="KEGG" id="dzi:111306656"/>
<feature type="domain" description="BLOC-1-related complex subunit 6 C-terminal helix" evidence="3">
    <location>
        <begin position="60"/>
        <end position="141"/>
    </location>
</feature>
<dbReference type="OrthoDB" id="21270at2759"/>
<dbReference type="RefSeq" id="XP_022760180.1">
    <property type="nucleotide sequence ID" value="XM_022904445.1"/>
</dbReference>
<dbReference type="Pfam" id="PF10157">
    <property type="entry name" value="BORCS6"/>
    <property type="match status" value="1"/>
</dbReference>
<accession>A0A6P6A5Y5</accession>
<evidence type="ECO:0000259" key="3">
    <source>
        <dbReference type="Pfam" id="PF10157"/>
    </source>
</evidence>
<keyword evidence="4" id="KW-1185">Reference proteome</keyword>
<evidence type="ECO:0000256" key="2">
    <source>
        <dbReference type="SAM" id="Phobius"/>
    </source>
</evidence>
<feature type="region of interest" description="Disordered" evidence="1">
    <location>
        <begin position="1"/>
        <end position="51"/>
    </location>
</feature>
<proteinExistence type="predicted"/>
<keyword evidence="2" id="KW-1133">Transmembrane helix</keyword>
<reference evidence="5" key="1">
    <citation type="submission" date="2025-08" db="UniProtKB">
        <authorList>
            <consortium name="RefSeq"/>
        </authorList>
    </citation>
    <scope>IDENTIFICATION</scope>
    <source>
        <tissue evidence="5">Fruit stalk</tissue>
    </source>
</reference>
<sequence>MEESSSVAEGDQRDESMEQEVTIRERGMDQTSTCQETESEACGLDGSESNSPLNKSDILKAMEVVEKDSLAIADSFSSLFASLRLAFSEVTSSPVDHMRCFADAAGRIQESALDAATRGNQYINSCLRLNEEMKGIDNLATPLYPFQLSWCVFVCIVGLVACSFKLFIWTDEHIRSFSPIKVELAILSAAEKPLLLVSQYRTWASMKLIDLTISSLAFLCFLNAYEEKF</sequence>
<dbReference type="InterPro" id="IPR046465">
    <property type="entry name" value="BORCS6_C"/>
</dbReference>
<organism evidence="4 5">
    <name type="scientific">Durio zibethinus</name>
    <name type="common">Durian</name>
    <dbReference type="NCBI Taxonomy" id="66656"/>
    <lineage>
        <taxon>Eukaryota</taxon>
        <taxon>Viridiplantae</taxon>
        <taxon>Streptophyta</taxon>
        <taxon>Embryophyta</taxon>
        <taxon>Tracheophyta</taxon>
        <taxon>Spermatophyta</taxon>
        <taxon>Magnoliopsida</taxon>
        <taxon>eudicotyledons</taxon>
        <taxon>Gunneridae</taxon>
        <taxon>Pentapetalae</taxon>
        <taxon>rosids</taxon>
        <taxon>malvids</taxon>
        <taxon>Malvales</taxon>
        <taxon>Malvaceae</taxon>
        <taxon>Helicteroideae</taxon>
        <taxon>Durio</taxon>
    </lineage>
</organism>
<dbReference type="PANTHER" id="PTHR39708">
    <property type="entry name" value="OS07G0483400 PROTEIN"/>
    <property type="match status" value="1"/>
</dbReference>
<dbReference type="AlphaFoldDB" id="A0A6P6A5Y5"/>
<evidence type="ECO:0000256" key="1">
    <source>
        <dbReference type="SAM" id="MobiDB-lite"/>
    </source>
</evidence>
<protein>
    <submittedName>
        <fullName evidence="5">Uncharacterized protein LOC111306656 isoform X1</fullName>
    </submittedName>
</protein>
<keyword evidence="2" id="KW-0472">Membrane</keyword>